<reference evidence="2 3" key="1">
    <citation type="submission" date="2016-03" db="EMBL/GenBank/DDBJ databases">
        <title>Whole genome sequencing of Grifola frondosa 9006-11.</title>
        <authorList>
            <person name="Min B."/>
            <person name="Park H."/>
            <person name="Kim J.-G."/>
            <person name="Cho H."/>
            <person name="Oh Y.-L."/>
            <person name="Kong W.-S."/>
            <person name="Choi I.-G."/>
        </authorList>
    </citation>
    <scope>NUCLEOTIDE SEQUENCE [LARGE SCALE GENOMIC DNA]</scope>
    <source>
        <strain evidence="2 3">9006-11</strain>
    </source>
</reference>
<accession>A0A1C7M3U3</accession>
<dbReference type="EMBL" id="LUGG01000011">
    <property type="protein sequence ID" value="OBZ71643.1"/>
    <property type="molecule type" value="Genomic_DNA"/>
</dbReference>
<keyword evidence="3" id="KW-1185">Reference proteome</keyword>
<organism evidence="2 3">
    <name type="scientific">Grifola frondosa</name>
    <name type="common">Maitake</name>
    <name type="synonym">Polyporus frondosus</name>
    <dbReference type="NCBI Taxonomy" id="5627"/>
    <lineage>
        <taxon>Eukaryota</taxon>
        <taxon>Fungi</taxon>
        <taxon>Dikarya</taxon>
        <taxon>Basidiomycota</taxon>
        <taxon>Agaricomycotina</taxon>
        <taxon>Agaricomycetes</taxon>
        <taxon>Polyporales</taxon>
        <taxon>Grifolaceae</taxon>
        <taxon>Grifola</taxon>
    </lineage>
</organism>
<gene>
    <name evidence="2" type="ORF">A0H81_08835</name>
</gene>
<evidence type="ECO:0000313" key="2">
    <source>
        <dbReference type="EMBL" id="OBZ71643.1"/>
    </source>
</evidence>
<dbReference type="STRING" id="5627.A0A1C7M3U3"/>
<feature type="region of interest" description="Disordered" evidence="1">
    <location>
        <begin position="1"/>
        <end position="31"/>
    </location>
</feature>
<name>A0A1C7M3U3_GRIFR</name>
<proteinExistence type="predicted"/>
<feature type="region of interest" description="Disordered" evidence="1">
    <location>
        <begin position="696"/>
        <end position="742"/>
    </location>
</feature>
<sequence>MKDDERSGDIEAADGQVIKQEVPSDGNMQGKERFWTDTEKSRLYQSLKAWARWEVDYSGGFVRSTHCQRTTENRSQVCDTCEKLGEDVSLKAAVRKAQREADMPADEQHSIHVARAKYAPRTLRETEARAIQAKLKDPLVWNLWMALDRNDSTGCFLELYKQAVDGKLKGFENSAQTYGILSAQLGGPSPRCLRYVVARSPDCLQNPMLQFENVAHVKRLMDSVKYIGPVAVAGDCTKVRKRLTYSNDFGSHVLGSILPLNDCAVDDPEDIDEVIGRVKTKNAWATQTRAILVKIPLPQIPPLVIALIPTNGTDNAELIHSQQKTFLQMATTLQIQVVSLAADGASSELLAQSMMDNEAADLPRLSYEYKLYGIDISTPCFGVTGPLISLSDPQHGRKTCRNQPQHGTHTASLGRGYVVNRSLVRLYESGEAAMVLRDVENVDKQDDGAARCLFHHVALTAATTVCDGERTIKDEFTGLFVYLFIFGELIDAWLNRRLTAQDRVLAVLRARFFLHIWKAHIVALSRRFPDLYSTQRSFISPQSFNIFNRMCDSLLLLVIAYSKHYPTYAFCPWLLGTEFVEHFFGLARSLIPNFTYAEFLKLVKHVMLRQRILLSGDLTAKRERNSGAGYVLDYDASPLSSEELNNLRVDIDVTQINQLVVLAWKEASLTAKQLLRMPIPSLPIILAPLAATKQRRSPRKKRDIAEDEELDSDEVEEVDEDSESDDDSSDEEVDDSTLSKATAAAAHDTARYAALSEDYEDTLSELPVDGGELPLAVTAEVVAPPSIIASTASDPTILEAQLDAESPLMSELLDEKNKVSVSLMLAMREHHQSGTRTRSERVIMLDPKFALKRLEALDKNQPTAKLSVREGSHRVRVIQDLGDDTKRAKTAREIHWQNTAKQLQMIVPHKDVPNIASKNVSQINPLRPGCFVIMKNKKRMYIGEILDLYKKDGVGGTTDDEDVAMSDSEDDLRFSCRSQSFDLHTHAFADHLLYNLGHNVLHGKPDIMVASSHAASVWRILGKPKVQKLTIKIPGRQHTKASNTGSLPG</sequence>
<dbReference type="AlphaFoldDB" id="A0A1C7M3U3"/>
<dbReference type="Proteomes" id="UP000092993">
    <property type="component" value="Unassembled WGS sequence"/>
</dbReference>
<dbReference type="OMA" id="WARWEVD"/>
<protein>
    <submittedName>
        <fullName evidence="2">Uncharacterized protein</fullName>
    </submittedName>
</protein>
<dbReference type="OrthoDB" id="2436145at2759"/>
<feature type="compositionally biased region" description="Acidic residues" evidence="1">
    <location>
        <begin position="705"/>
        <end position="735"/>
    </location>
</feature>
<evidence type="ECO:0000256" key="1">
    <source>
        <dbReference type="SAM" id="MobiDB-lite"/>
    </source>
</evidence>
<evidence type="ECO:0000313" key="3">
    <source>
        <dbReference type="Proteomes" id="UP000092993"/>
    </source>
</evidence>
<comment type="caution">
    <text evidence="2">The sequence shown here is derived from an EMBL/GenBank/DDBJ whole genome shotgun (WGS) entry which is preliminary data.</text>
</comment>